<proteinExistence type="inferred from homology"/>
<comment type="caution">
    <text evidence="9">The sequence shown here is derived from an EMBL/GenBank/DDBJ whole genome shotgun (WGS) entry which is preliminary data.</text>
</comment>
<dbReference type="CDD" id="cd06261">
    <property type="entry name" value="TM_PBP2"/>
    <property type="match status" value="1"/>
</dbReference>
<evidence type="ECO:0000256" key="4">
    <source>
        <dbReference type="ARBA" id="ARBA00022692"/>
    </source>
</evidence>
<dbReference type="PANTHER" id="PTHR30193:SF37">
    <property type="entry name" value="INNER MEMBRANE ABC TRANSPORTER PERMEASE PROTEIN YCJO"/>
    <property type="match status" value="1"/>
</dbReference>
<evidence type="ECO:0000256" key="6">
    <source>
        <dbReference type="ARBA" id="ARBA00023136"/>
    </source>
</evidence>
<feature type="domain" description="ABC transmembrane type-1" evidence="8">
    <location>
        <begin position="85"/>
        <end position="299"/>
    </location>
</feature>
<keyword evidence="6 7" id="KW-0472">Membrane</keyword>
<dbReference type="InterPro" id="IPR000515">
    <property type="entry name" value="MetI-like"/>
</dbReference>
<feature type="transmembrane region" description="Helical" evidence="7">
    <location>
        <begin position="85"/>
        <end position="110"/>
    </location>
</feature>
<feature type="transmembrane region" description="Helical" evidence="7">
    <location>
        <begin position="27"/>
        <end position="47"/>
    </location>
</feature>
<keyword evidence="2 7" id="KW-0813">Transport</keyword>
<name>A0ABP8WW13_9MICO</name>
<dbReference type="Proteomes" id="UP001500843">
    <property type="component" value="Unassembled WGS sequence"/>
</dbReference>
<evidence type="ECO:0000256" key="1">
    <source>
        <dbReference type="ARBA" id="ARBA00004651"/>
    </source>
</evidence>
<organism evidence="9 10">
    <name type="scientific">Promicromonospora umidemergens</name>
    <dbReference type="NCBI Taxonomy" id="629679"/>
    <lineage>
        <taxon>Bacteria</taxon>
        <taxon>Bacillati</taxon>
        <taxon>Actinomycetota</taxon>
        <taxon>Actinomycetes</taxon>
        <taxon>Micrococcales</taxon>
        <taxon>Promicromonosporaceae</taxon>
        <taxon>Promicromonospora</taxon>
    </lineage>
</organism>
<comment type="similarity">
    <text evidence="7">Belongs to the binding-protein-dependent transport system permease family.</text>
</comment>
<dbReference type="Pfam" id="PF00528">
    <property type="entry name" value="BPD_transp_1"/>
    <property type="match status" value="1"/>
</dbReference>
<dbReference type="InterPro" id="IPR035906">
    <property type="entry name" value="MetI-like_sf"/>
</dbReference>
<evidence type="ECO:0000259" key="8">
    <source>
        <dbReference type="PROSITE" id="PS50928"/>
    </source>
</evidence>
<protein>
    <submittedName>
        <fullName evidence="9">Sugar ABC transporter permease</fullName>
    </submittedName>
</protein>
<evidence type="ECO:0000256" key="3">
    <source>
        <dbReference type="ARBA" id="ARBA00022475"/>
    </source>
</evidence>
<reference evidence="10" key="1">
    <citation type="journal article" date="2019" name="Int. J. Syst. Evol. Microbiol.">
        <title>The Global Catalogue of Microorganisms (GCM) 10K type strain sequencing project: providing services to taxonomists for standard genome sequencing and annotation.</title>
        <authorList>
            <consortium name="The Broad Institute Genomics Platform"/>
            <consortium name="The Broad Institute Genome Sequencing Center for Infectious Disease"/>
            <person name="Wu L."/>
            <person name="Ma J."/>
        </authorList>
    </citation>
    <scope>NUCLEOTIDE SEQUENCE [LARGE SCALE GENOMIC DNA]</scope>
    <source>
        <strain evidence="10">JCM 17975</strain>
    </source>
</reference>
<evidence type="ECO:0000256" key="2">
    <source>
        <dbReference type="ARBA" id="ARBA00022448"/>
    </source>
</evidence>
<dbReference type="RefSeq" id="WP_253870922.1">
    <property type="nucleotide sequence ID" value="NZ_BAABHM010000007.1"/>
</dbReference>
<evidence type="ECO:0000256" key="7">
    <source>
        <dbReference type="RuleBase" id="RU363032"/>
    </source>
</evidence>
<dbReference type="PROSITE" id="PS50928">
    <property type="entry name" value="ABC_TM1"/>
    <property type="match status" value="1"/>
</dbReference>
<evidence type="ECO:0000313" key="9">
    <source>
        <dbReference type="EMBL" id="GAA4695910.1"/>
    </source>
</evidence>
<evidence type="ECO:0000313" key="10">
    <source>
        <dbReference type="Proteomes" id="UP001500843"/>
    </source>
</evidence>
<sequence>MTSTAQGGRDKVSRGKVSSAWRKRLEIAFFVTPALALFALFVIWPIITAVQLSVFRWKGFGPLTDFVGLRNYLTVLNDDVFVDAVIHNLIIVGGSIVVQLPLGLAIALLLNRKMWGQGLLRTIIFVPYVLAEVIAGVVWFQLLQPQYGVIDNLLGSVGLEAPEQGWLGDPELALWTVLVVLTWKYLGLAVILFLAGLQSVPEELYEAAQLDGATWWQVQRTITVPLLGPTMRTWAFLSMIGSLQLFDMVWILTGGGPANSTTTMATYLINQGTQSQNFGIAGAASVILFVIALVMAVLYQQLVLSRDTRPDVVTRKKKTREVIR</sequence>
<feature type="transmembrane region" description="Helical" evidence="7">
    <location>
        <begin position="122"/>
        <end position="142"/>
    </location>
</feature>
<dbReference type="InterPro" id="IPR051393">
    <property type="entry name" value="ABC_transporter_permease"/>
</dbReference>
<feature type="transmembrane region" description="Helical" evidence="7">
    <location>
        <begin position="278"/>
        <end position="299"/>
    </location>
</feature>
<evidence type="ECO:0000256" key="5">
    <source>
        <dbReference type="ARBA" id="ARBA00022989"/>
    </source>
</evidence>
<keyword evidence="5 7" id="KW-1133">Transmembrane helix</keyword>
<feature type="transmembrane region" description="Helical" evidence="7">
    <location>
        <begin position="234"/>
        <end position="258"/>
    </location>
</feature>
<gene>
    <name evidence="9" type="ORF">GCM10023198_14870</name>
</gene>
<dbReference type="Gene3D" id="1.10.3720.10">
    <property type="entry name" value="MetI-like"/>
    <property type="match status" value="1"/>
</dbReference>
<feature type="transmembrane region" description="Helical" evidence="7">
    <location>
        <begin position="172"/>
        <end position="195"/>
    </location>
</feature>
<keyword evidence="3" id="KW-1003">Cell membrane</keyword>
<dbReference type="EMBL" id="BAABHM010000007">
    <property type="protein sequence ID" value="GAA4695910.1"/>
    <property type="molecule type" value="Genomic_DNA"/>
</dbReference>
<keyword evidence="10" id="KW-1185">Reference proteome</keyword>
<dbReference type="PANTHER" id="PTHR30193">
    <property type="entry name" value="ABC TRANSPORTER PERMEASE PROTEIN"/>
    <property type="match status" value="1"/>
</dbReference>
<dbReference type="SUPFAM" id="SSF161098">
    <property type="entry name" value="MetI-like"/>
    <property type="match status" value="1"/>
</dbReference>
<accession>A0ABP8WW13</accession>
<comment type="subcellular location">
    <subcellularLocation>
        <location evidence="1 7">Cell membrane</location>
        <topology evidence="1 7">Multi-pass membrane protein</topology>
    </subcellularLocation>
</comment>
<keyword evidence="4 7" id="KW-0812">Transmembrane</keyword>